<dbReference type="Proteomes" id="UP000076837">
    <property type="component" value="Unassembled WGS sequence"/>
</dbReference>
<gene>
    <name evidence="1" type="ORF">ST47_g237</name>
</gene>
<accession>A0A163MDD6</accession>
<organism evidence="1 2">
    <name type="scientific">Didymella rabiei</name>
    <name type="common">Chickpea ascochyta blight fungus</name>
    <name type="synonym">Mycosphaerella rabiei</name>
    <dbReference type="NCBI Taxonomy" id="5454"/>
    <lineage>
        <taxon>Eukaryota</taxon>
        <taxon>Fungi</taxon>
        <taxon>Dikarya</taxon>
        <taxon>Ascomycota</taxon>
        <taxon>Pezizomycotina</taxon>
        <taxon>Dothideomycetes</taxon>
        <taxon>Pleosporomycetidae</taxon>
        <taxon>Pleosporales</taxon>
        <taxon>Pleosporineae</taxon>
        <taxon>Didymellaceae</taxon>
        <taxon>Ascochyta</taxon>
    </lineage>
</organism>
<dbReference type="Gene3D" id="3.30.43.10">
    <property type="entry name" value="Uridine Diphospho-n-acetylenolpyruvylglucosamine Reductase, domain 2"/>
    <property type="match status" value="1"/>
</dbReference>
<comment type="caution">
    <text evidence="1">The sequence shown here is derived from an EMBL/GenBank/DDBJ whole genome shotgun (WGS) entry which is preliminary data.</text>
</comment>
<keyword evidence="2" id="KW-1185">Reference proteome</keyword>
<dbReference type="InterPro" id="IPR016167">
    <property type="entry name" value="FAD-bd_PCMH_sub1"/>
</dbReference>
<sequence>MSEAQNLPITWRNDTSTEEQERARVGRVFNHRSPSRFPVAVVEAEREDHIDQAVNIARHRNLHISDRSSRHSWAA</sequence>
<reference evidence="1 2" key="1">
    <citation type="journal article" date="2016" name="Sci. Rep.">
        <title>Draft genome sequencing and secretome analysis of fungal phytopathogen Ascochyta rabiei provides insight into the necrotrophic effector repertoire.</title>
        <authorList>
            <person name="Verma S."/>
            <person name="Gazara R.K."/>
            <person name="Nizam S."/>
            <person name="Parween S."/>
            <person name="Chattopadhyay D."/>
            <person name="Verma P.K."/>
        </authorList>
    </citation>
    <scope>NUCLEOTIDE SEQUENCE [LARGE SCALE GENOMIC DNA]</scope>
    <source>
        <strain evidence="1 2">ArDII</strain>
    </source>
</reference>
<dbReference type="AlphaFoldDB" id="A0A163MDD6"/>
<dbReference type="EMBL" id="JYNV01000008">
    <property type="protein sequence ID" value="KZM28618.1"/>
    <property type="molecule type" value="Genomic_DNA"/>
</dbReference>
<name>A0A163MDD6_DIDRA</name>
<proteinExistence type="predicted"/>
<evidence type="ECO:0000313" key="1">
    <source>
        <dbReference type="EMBL" id="KZM28618.1"/>
    </source>
</evidence>
<dbReference type="STRING" id="5454.A0A163MDD6"/>
<protein>
    <submittedName>
        <fullName evidence="1">Flavin adenine dinucleotide binding</fullName>
    </submittedName>
</protein>
<evidence type="ECO:0000313" key="2">
    <source>
        <dbReference type="Proteomes" id="UP000076837"/>
    </source>
</evidence>